<dbReference type="Proteomes" id="UP000694382">
    <property type="component" value="Unassembled WGS sequence"/>
</dbReference>
<keyword evidence="3" id="KW-0805">Transcription regulation</keyword>
<evidence type="ECO:0000256" key="5">
    <source>
        <dbReference type="ARBA" id="ARBA00023125"/>
    </source>
</evidence>
<dbReference type="Gene3D" id="1.10.10.10">
    <property type="entry name" value="Winged helix-like DNA-binding domain superfamily/Winged helix DNA-binding domain"/>
    <property type="match status" value="1"/>
</dbReference>
<evidence type="ECO:0000256" key="9">
    <source>
        <dbReference type="RuleBase" id="RU004020"/>
    </source>
</evidence>
<dbReference type="InterPro" id="IPR000232">
    <property type="entry name" value="HSF_DNA-bd"/>
</dbReference>
<dbReference type="Pfam" id="PF00447">
    <property type="entry name" value="HSF_DNA-bind"/>
    <property type="match status" value="1"/>
</dbReference>
<dbReference type="Ensembl" id="ENSCPVT00000025768.1">
    <property type="protein sequence ID" value="ENSCPVP00000024488.1"/>
    <property type="gene ID" value="ENSCPVG00000017881.1"/>
</dbReference>
<dbReference type="FunFam" id="1.10.10.10:FF:000027">
    <property type="entry name" value="Heat shock transcription factor 1"/>
    <property type="match status" value="1"/>
</dbReference>
<dbReference type="InterPro" id="IPR010542">
    <property type="entry name" value="Vert_HSTF_C"/>
</dbReference>
<evidence type="ECO:0000256" key="7">
    <source>
        <dbReference type="ARBA" id="ARBA00023163"/>
    </source>
</evidence>
<reference evidence="11" key="1">
    <citation type="submission" date="2025-08" db="UniProtKB">
        <authorList>
            <consortium name="Ensembl"/>
        </authorList>
    </citation>
    <scope>IDENTIFICATION</scope>
</reference>
<keyword evidence="5" id="KW-0238">DNA-binding</keyword>
<dbReference type="GO" id="GO:0042803">
    <property type="term" value="F:protein homodimerization activity"/>
    <property type="evidence" value="ECO:0007669"/>
    <property type="project" value="UniProtKB-ARBA"/>
</dbReference>
<name>A0A8U8BLK8_GEOPR</name>
<sequence length="456" mass="49569">PDFPPQSGAASSCLPRAQFPIFPDFSHFSRFSPQSGSSFPVFDQGQFSKEVLPKYFKHNNMASFVRQLNMYGFRKVVHIEQGGLVKPDKDDTEFQHPFFLRGQERLLENIKRKVTSVSSLKGEEVRVRQDSVARLLADMQAMRGKQDSLDSRLLAMKQPGGGWAALGQQKHAQQQKVVNKLIQFLISLVQSNRILAPDAEQRRPPPPHSMPKYSRPSAVPSPQAPAPALSGPALLAADPGPNSGPIISDVTELPPSSPEASPGGSLDGRSSPAIRIKEEPPSPTRSPQVEEPKSAGNSGNSGNSETPLSPSTFIDSILRENDSGAAPGNPQSQEKCLSVACLDKWEWGGVPEISRIPRLGKAGLGWNSQNSQNSQNSCLGRSGNGHLDTIDSSLDNLQALLSTHGFSMDRPCSTRKNSQKFPLGTPPKNSQNSPKIPKIPSAHWQFPARSQWEFPG</sequence>
<evidence type="ECO:0000256" key="3">
    <source>
        <dbReference type="ARBA" id="ARBA00023015"/>
    </source>
</evidence>
<keyword evidence="8" id="KW-0539">Nucleus</keyword>
<dbReference type="GO" id="GO:0005737">
    <property type="term" value="C:cytoplasm"/>
    <property type="evidence" value="ECO:0007669"/>
    <property type="project" value="UniProtKB-ARBA"/>
</dbReference>
<evidence type="ECO:0000256" key="4">
    <source>
        <dbReference type="ARBA" id="ARBA00023016"/>
    </source>
</evidence>
<dbReference type="GO" id="GO:0001046">
    <property type="term" value="F:core promoter sequence-specific DNA binding"/>
    <property type="evidence" value="ECO:0007669"/>
    <property type="project" value="UniProtKB-ARBA"/>
</dbReference>
<keyword evidence="4" id="KW-0346">Stress response</keyword>
<accession>A0A8U8BLK8</accession>
<feature type="region of interest" description="Disordered" evidence="10">
    <location>
        <begin position="408"/>
        <end position="456"/>
    </location>
</feature>
<evidence type="ECO:0000313" key="11">
    <source>
        <dbReference type="Ensembl" id="ENSCPVP00000024488.1"/>
    </source>
</evidence>
<dbReference type="GO" id="GO:0005634">
    <property type="term" value="C:nucleus"/>
    <property type="evidence" value="ECO:0007669"/>
    <property type="project" value="UniProtKB-SubCell"/>
</dbReference>
<dbReference type="PANTHER" id="PTHR10015:SF274">
    <property type="entry name" value="HEAT SHOCK FACTOR PROTEIN 1"/>
    <property type="match status" value="1"/>
</dbReference>
<evidence type="ECO:0000256" key="10">
    <source>
        <dbReference type="SAM" id="MobiDB-lite"/>
    </source>
</evidence>
<keyword evidence="6" id="KW-0010">Activator</keyword>
<dbReference type="PANTHER" id="PTHR10015">
    <property type="entry name" value="HEAT SHOCK TRANSCRIPTION FACTOR"/>
    <property type="match status" value="1"/>
</dbReference>
<dbReference type="GO" id="GO:0003700">
    <property type="term" value="F:DNA-binding transcription factor activity"/>
    <property type="evidence" value="ECO:0007669"/>
    <property type="project" value="InterPro"/>
</dbReference>
<evidence type="ECO:0000256" key="2">
    <source>
        <dbReference type="ARBA" id="ARBA00006403"/>
    </source>
</evidence>
<dbReference type="SUPFAM" id="SSF46785">
    <property type="entry name" value="Winged helix' DNA-binding domain"/>
    <property type="match status" value="1"/>
</dbReference>
<evidence type="ECO:0000256" key="1">
    <source>
        <dbReference type="ARBA" id="ARBA00004123"/>
    </source>
</evidence>
<keyword evidence="12" id="KW-1185">Reference proteome</keyword>
<proteinExistence type="inferred from homology"/>
<dbReference type="PRINTS" id="PR00056">
    <property type="entry name" value="HSFDOMAIN"/>
</dbReference>
<evidence type="ECO:0000256" key="6">
    <source>
        <dbReference type="ARBA" id="ARBA00023159"/>
    </source>
</evidence>
<evidence type="ECO:0000313" key="12">
    <source>
        <dbReference type="Proteomes" id="UP000694382"/>
    </source>
</evidence>
<feature type="compositionally biased region" description="Low complexity" evidence="10">
    <location>
        <begin position="252"/>
        <end position="264"/>
    </location>
</feature>
<feature type="region of interest" description="Disordered" evidence="10">
    <location>
        <begin position="196"/>
        <end position="335"/>
    </location>
</feature>
<comment type="similarity">
    <text evidence="2 9">Belongs to the HSF family.</text>
</comment>
<comment type="subcellular location">
    <subcellularLocation>
        <location evidence="1">Nucleus</location>
    </subcellularLocation>
</comment>
<dbReference type="InterPro" id="IPR036388">
    <property type="entry name" value="WH-like_DNA-bd_sf"/>
</dbReference>
<dbReference type="InterPro" id="IPR036390">
    <property type="entry name" value="WH_DNA-bd_sf"/>
</dbReference>
<reference evidence="11" key="2">
    <citation type="submission" date="2025-09" db="UniProtKB">
        <authorList>
            <consortium name="Ensembl"/>
        </authorList>
    </citation>
    <scope>IDENTIFICATION</scope>
</reference>
<dbReference type="GO" id="GO:0000785">
    <property type="term" value="C:chromatin"/>
    <property type="evidence" value="ECO:0007669"/>
    <property type="project" value="UniProtKB-ARBA"/>
</dbReference>
<feature type="compositionally biased region" description="Polar residues" evidence="10">
    <location>
        <begin position="305"/>
        <end position="314"/>
    </location>
</feature>
<protein>
    <submittedName>
        <fullName evidence="11">Uncharacterized protein</fullName>
    </submittedName>
</protein>
<dbReference type="PROSITE" id="PS00434">
    <property type="entry name" value="HSF_DOMAIN"/>
    <property type="match status" value="1"/>
</dbReference>
<keyword evidence="7" id="KW-0804">Transcription</keyword>
<dbReference type="SMART" id="SM00415">
    <property type="entry name" value="HSF"/>
    <property type="match status" value="1"/>
</dbReference>
<dbReference type="AlphaFoldDB" id="A0A8U8BLK8"/>
<organism evidence="11 12">
    <name type="scientific">Geospiza parvula</name>
    <name type="common">Small tree-finch</name>
    <name type="synonym">Camarhynchus parvulus</name>
    <dbReference type="NCBI Taxonomy" id="87175"/>
    <lineage>
        <taxon>Eukaryota</taxon>
        <taxon>Metazoa</taxon>
        <taxon>Chordata</taxon>
        <taxon>Craniata</taxon>
        <taxon>Vertebrata</taxon>
        <taxon>Euteleostomi</taxon>
        <taxon>Archelosauria</taxon>
        <taxon>Archosauria</taxon>
        <taxon>Dinosauria</taxon>
        <taxon>Saurischia</taxon>
        <taxon>Theropoda</taxon>
        <taxon>Coelurosauria</taxon>
        <taxon>Aves</taxon>
        <taxon>Neognathae</taxon>
        <taxon>Neoaves</taxon>
        <taxon>Telluraves</taxon>
        <taxon>Australaves</taxon>
        <taxon>Passeriformes</taxon>
        <taxon>Thraupidae</taxon>
        <taxon>Camarhynchus</taxon>
    </lineage>
</organism>
<dbReference type="Pfam" id="PF06546">
    <property type="entry name" value="Vert_HS_TF"/>
    <property type="match status" value="1"/>
</dbReference>
<feature type="compositionally biased region" description="Low complexity" evidence="10">
    <location>
        <begin position="216"/>
        <end position="241"/>
    </location>
</feature>
<evidence type="ECO:0000256" key="8">
    <source>
        <dbReference type="ARBA" id="ARBA00023242"/>
    </source>
</evidence>